<evidence type="ECO:0000313" key="2">
    <source>
        <dbReference type="Proteomes" id="UP001370490"/>
    </source>
</evidence>
<organism evidence="1 2">
    <name type="scientific">Dillenia turbinata</name>
    <dbReference type="NCBI Taxonomy" id="194707"/>
    <lineage>
        <taxon>Eukaryota</taxon>
        <taxon>Viridiplantae</taxon>
        <taxon>Streptophyta</taxon>
        <taxon>Embryophyta</taxon>
        <taxon>Tracheophyta</taxon>
        <taxon>Spermatophyta</taxon>
        <taxon>Magnoliopsida</taxon>
        <taxon>eudicotyledons</taxon>
        <taxon>Gunneridae</taxon>
        <taxon>Pentapetalae</taxon>
        <taxon>Dilleniales</taxon>
        <taxon>Dilleniaceae</taxon>
        <taxon>Dillenia</taxon>
    </lineage>
</organism>
<proteinExistence type="predicted"/>
<reference evidence="1 2" key="1">
    <citation type="submission" date="2023-12" db="EMBL/GenBank/DDBJ databases">
        <title>A high-quality genome assembly for Dillenia turbinata (Dilleniales).</title>
        <authorList>
            <person name="Chanderbali A."/>
        </authorList>
    </citation>
    <scope>NUCLEOTIDE SEQUENCE [LARGE SCALE GENOMIC DNA]</scope>
    <source>
        <strain evidence="1">LSX21</strain>
        <tissue evidence="1">Leaf</tissue>
    </source>
</reference>
<gene>
    <name evidence="1" type="ORF">RJ641_015682</name>
</gene>
<dbReference type="AlphaFoldDB" id="A0AAN8UMR0"/>
<name>A0AAN8UMR0_9MAGN</name>
<dbReference type="EMBL" id="JBAMMX010000021">
    <property type="protein sequence ID" value="KAK6919778.1"/>
    <property type="molecule type" value="Genomic_DNA"/>
</dbReference>
<dbReference type="Proteomes" id="UP001370490">
    <property type="component" value="Unassembled WGS sequence"/>
</dbReference>
<keyword evidence="2" id="KW-1185">Reference proteome</keyword>
<accession>A0AAN8UMR0</accession>
<protein>
    <submittedName>
        <fullName evidence="1">Uncharacterized protein</fullName>
    </submittedName>
</protein>
<sequence length="137" mass="15140">MPNPSTISLFSTLANMCSLRTSSFIGEFLISIGAFQKNSLAVTLVELGMILGAAYPFGYIIVDLHETKPPPPDQVLVAVLANLRLVRNCVGEEDVSNIAQKHAAEIRKELQAAFTKRKFKTRRAYSVVQKFNNQTIV</sequence>
<comment type="caution">
    <text evidence="1">The sequence shown here is derived from an EMBL/GenBank/DDBJ whole genome shotgun (WGS) entry which is preliminary data.</text>
</comment>
<evidence type="ECO:0000313" key="1">
    <source>
        <dbReference type="EMBL" id="KAK6919778.1"/>
    </source>
</evidence>